<dbReference type="PROSITE" id="PS01124">
    <property type="entry name" value="HTH_ARAC_FAMILY_2"/>
    <property type="match status" value="1"/>
</dbReference>
<evidence type="ECO:0000256" key="1">
    <source>
        <dbReference type="ARBA" id="ARBA00023015"/>
    </source>
</evidence>
<reference evidence="5 6" key="1">
    <citation type="journal article" date="2013" name="Stand. Genomic Sci.">
        <title>Genomic Encyclopedia of Type Strains, Phase I: The one thousand microbial genomes (KMG-I) project.</title>
        <authorList>
            <person name="Kyrpides N.C."/>
            <person name="Woyke T."/>
            <person name="Eisen J.A."/>
            <person name="Garrity G."/>
            <person name="Lilburn T.G."/>
            <person name="Beck B.J."/>
            <person name="Whitman W.B."/>
            <person name="Hugenholtz P."/>
            <person name="Klenk H.P."/>
        </authorList>
    </citation>
    <scope>NUCLEOTIDE SEQUENCE [LARGE SCALE GENOMIC DNA]</scope>
    <source>
        <strain evidence="5 6">DSM 13484</strain>
    </source>
</reference>
<name>A0A562T5S0_CHIJA</name>
<evidence type="ECO:0000313" key="5">
    <source>
        <dbReference type="EMBL" id="TWI88713.1"/>
    </source>
</evidence>
<evidence type="ECO:0000256" key="2">
    <source>
        <dbReference type="ARBA" id="ARBA00023125"/>
    </source>
</evidence>
<proteinExistence type="predicted"/>
<dbReference type="SUPFAM" id="SSF46689">
    <property type="entry name" value="Homeodomain-like"/>
    <property type="match status" value="1"/>
</dbReference>
<dbReference type="AlphaFoldDB" id="A0A562T5S0"/>
<keyword evidence="6" id="KW-1185">Reference proteome</keyword>
<dbReference type="Gene3D" id="1.10.10.60">
    <property type="entry name" value="Homeodomain-like"/>
    <property type="match status" value="1"/>
</dbReference>
<dbReference type="GO" id="GO:0003700">
    <property type="term" value="F:DNA-binding transcription factor activity"/>
    <property type="evidence" value="ECO:0007669"/>
    <property type="project" value="InterPro"/>
</dbReference>
<gene>
    <name evidence="5" type="ORF">LX66_2799</name>
</gene>
<dbReference type="Proteomes" id="UP000316778">
    <property type="component" value="Unassembled WGS sequence"/>
</dbReference>
<evidence type="ECO:0000259" key="4">
    <source>
        <dbReference type="PROSITE" id="PS01124"/>
    </source>
</evidence>
<dbReference type="PANTHER" id="PTHR43280:SF32">
    <property type="entry name" value="TRANSCRIPTIONAL REGULATORY PROTEIN"/>
    <property type="match status" value="1"/>
</dbReference>
<keyword evidence="2" id="KW-0238">DNA-binding</keyword>
<dbReference type="RefSeq" id="WP_145714465.1">
    <property type="nucleotide sequence ID" value="NZ_BAAAFY010000001.1"/>
</dbReference>
<organism evidence="5 6">
    <name type="scientific">Chitinophaga japonensis</name>
    <name type="common">Flexibacter japonensis</name>
    <dbReference type="NCBI Taxonomy" id="104662"/>
    <lineage>
        <taxon>Bacteria</taxon>
        <taxon>Pseudomonadati</taxon>
        <taxon>Bacteroidota</taxon>
        <taxon>Chitinophagia</taxon>
        <taxon>Chitinophagales</taxon>
        <taxon>Chitinophagaceae</taxon>
        <taxon>Chitinophaga</taxon>
    </lineage>
</organism>
<keyword evidence="3" id="KW-0804">Transcription</keyword>
<dbReference type="PANTHER" id="PTHR43280">
    <property type="entry name" value="ARAC-FAMILY TRANSCRIPTIONAL REGULATOR"/>
    <property type="match status" value="1"/>
</dbReference>
<comment type="caution">
    <text evidence="5">The sequence shown here is derived from an EMBL/GenBank/DDBJ whole genome shotgun (WGS) entry which is preliminary data.</text>
</comment>
<dbReference type="InterPro" id="IPR018060">
    <property type="entry name" value="HTH_AraC"/>
</dbReference>
<sequence length="294" mass="33964">MTKAVVRTDTSDCPETYFIPRQFKVAEIIKPVNSHASYNRRDYYKVVLVLKGRSRLVYGGRDFVINRPALAFTNPLVPYAWENVTSNLTGYYCLFSESFLREKGRTDILQDYPLFKVGADPVFFPDKEQTAYITSLFHRMQLEQDTSYPYKYDLLRSCVNLLIHEGMKMQPADAYSHHTNAAARITGQFLELLERQFPADSPQYVLQMRKAGDYASRLSVHVNHLNAAVREVTGKPTSTHINERIIQEARALLTYTSWSVAEIGYCLGFEYPSYFNSFFRKHCGVTPLVFRSRR</sequence>
<protein>
    <submittedName>
        <fullName evidence="5">Helix-turn-helix protein</fullName>
    </submittedName>
</protein>
<dbReference type="EMBL" id="VLLG01000003">
    <property type="protein sequence ID" value="TWI88713.1"/>
    <property type="molecule type" value="Genomic_DNA"/>
</dbReference>
<dbReference type="OrthoDB" id="629929at2"/>
<accession>A0A562T5S0</accession>
<dbReference type="InterPro" id="IPR009057">
    <property type="entry name" value="Homeodomain-like_sf"/>
</dbReference>
<evidence type="ECO:0000256" key="3">
    <source>
        <dbReference type="ARBA" id="ARBA00023163"/>
    </source>
</evidence>
<feature type="domain" description="HTH araC/xylS-type" evidence="4">
    <location>
        <begin position="187"/>
        <end position="293"/>
    </location>
</feature>
<dbReference type="InterPro" id="IPR037923">
    <property type="entry name" value="HTH-like"/>
</dbReference>
<keyword evidence="1" id="KW-0805">Transcription regulation</keyword>
<dbReference type="SMART" id="SM00342">
    <property type="entry name" value="HTH_ARAC"/>
    <property type="match status" value="1"/>
</dbReference>
<dbReference type="SUPFAM" id="SSF51215">
    <property type="entry name" value="Regulatory protein AraC"/>
    <property type="match status" value="1"/>
</dbReference>
<evidence type="ECO:0000313" key="6">
    <source>
        <dbReference type="Proteomes" id="UP000316778"/>
    </source>
</evidence>
<dbReference type="Pfam" id="PF12833">
    <property type="entry name" value="HTH_18"/>
    <property type="match status" value="1"/>
</dbReference>
<dbReference type="GO" id="GO:0043565">
    <property type="term" value="F:sequence-specific DNA binding"/>
    <property type="evidence" value="ECO:0007669"/>
    <property type="project" value="InterPro"/>
</dbReference>